<dbReference type="AlphaFoldDB" id="A0A2J6STA5"/>
<organism evidence="2 3">
    <name type="scientific">Hyaloscypha bicolor E</name>
    <dbReference type="NCBI Taxonomy" id="1095630"/>
    <lineage>
        <taxon>Eukaryota</taxon>
        <taxon>Fungi</taxon>
        <taxon>Dikarya</taxon>
        <taxon>Ascomycota</taxon>
        <taxon>Pezizomycotina</taxon>
        <taxon>Leotiomycetes</taxon>
        <taxon>Helotiales</taxon>
        <taxon>Hyaloscyphaceae</taxon>
        <taxon>Hyaloscypha</taxon>
        <taxon>Hyaloscypha bicolor</taxon>
    </lineage>
</organism>
<evidence type="ECO:0000313" key="2">
    <source>
        <dbReference type="EMBL" id="PMD54021.1"/>
    </source>
</evidence>
<protein>
    <recommendedName>
        <fullName evidence="1">2EXR domain-containing protein</fullName>
    </recommendedName>
</protein>
<dbReference type="GeneID" id="36578562"/>
<accession>A0A2J6STA5</accession>
<dbReference type="Pfam" id="PF20150">
    <property type="entry name" value="2EXR"/>
    <property type="match status" value="1"/>
</dbReference>
<dbReference type="OrthoDB" id="3559771at2759"/>
<proteinExistence type="predicted"/>
<keyword evidence="3" id="KW-1185">Reference proteome</keyword>
<dbReference type="InterPro" id="IPR045518">
    <property type="entry name" value="2EXR"/>
</dbReference>
<sequence length="222" mass="23632">MAMSTESPSGPAPRSPHPMSIAISDAVENANQDHSFVLSIPPALSPPIAARDDRMENASQHTSSVVSVPPSSLLANVAIVNPIEHTSPNDSAIMLAPSANKAIVDSISTTGKAFEGDNSTTPSAATQETSKMILSQPGRETEASFTLFPKLAPELRNMIWSSALSMPLVIELCGSQMIPRAVKPIVLMAVCQESRQMALGFYDLVKLEHSVVIAPFYFSSEN</sequence>
<dbReference type="Proteomes" id="UP000235371">
    <property type="component" value="Unassembled WGS sequence"/>
</dbReference>
<dbReference type="InParanoid" id="A0A2J6STA5"/>
<dbReference type="PANTHER" id="PTHR35910">
    <property type="entry name" value="2EXR DOMAIN-CONTAINING PROTEIN"/>
    <property type="match status" value="1"/>
</dbReference>
<reference evidence="2 3" key="1">
    <citation type="submission" date="2016-04" db="EMBL/GenBank/DDBJ databases">
        <title>A degradative enzymes factory behind the ericoid mycorrhizal symbiosis.</title>
        <authorList>
            <consortium name="DOE Joint Genome Institute"/>
            <person name="Martino E."/>
            <person name="Morin E."/>
            <person name="Grelet G."/>
            <person name="Kuo A."/>
            <person name="Kohler A."/>
            <person name="Daghino S."/>
            <person name="Barry K."/>
            <person name="Choi C."/>
            <person name="Cichocki N."/>
            <person name="Clum A."/>
            <person name="Copeland A."/>
            <person name="Hainaut M."/>
            <person name="Haridas S."/>
            <person name="Labutti K."/>
            <person name="Lindquist E."/>
            <person name="Lipzen A."/>
            <person name="Khouja H.-R."/>
            <person name="Murat C."/>
            <person name="Ohm R."/>
            <person name="Olson A."/>
            <person name="Spatafora J."/>
            <person name="Veneault-Fourrey C."/>
            <person name="Henrissat B."/>
            <person name="Grigoriev I."/>
            <person name="Martin F."/>
            <person name="Perotto S."/>
        </authorList>
    </citation>
    <scope>NUCLEOTIDE SEQUENCE [LARGE SCALE GENOMIC DNA]</scope>
    <source>
        <strain evidence="2 3">E</strain>
    </source>
</reference>
<evidence type="ECO:0000259" key="1">
    <source>
        <dbReference type="Pfam" id="PF20150"/>
    </source>
</evidence>
<dbReference type="PANTHER" id="PTHR35910:SF6">
    <property type="entry name" value="2EXR DOMAIN-CONTAINING PROTEIN"/>
    <property type="match status" value="1"/>
</dbReference>
<evidence type="ECO:0000313" key="3">
    <source>
        <dbReference type="Proteomes" id="UP000235371"/>
    </source>
</evidence>
<dbReference type="EMBL" id="KZ613866">
    <property type="protein sequence ID" value="PMD54021.1"/>
    <property type="molecule type" value="Genomic_DNA"/>
</dbReference>
<dbReference type="RefSeq" id="XP_024730925.1">
    <property type="nucleotide sequence ID" value="XM_024870480.1"/>
</dbReference>
<gene>
    <name evidence="2" type="ORF">K444DRAFT_133948</name>
</gene>
<feature type="domain" description="2EXR" evidence="1">
    <location>
        <begin position="145"/>
        <end position="221"/>
    </location>
</feature>
<name>A0A2J6STA5_9HELO</name>